<name>W0EET5_9FIRM</name>
<evidence type="ECO:0000256" key="2">
    <source>
        <dbReference type="ARBA" id="ARBA00022692"/>
    </source>
</evidence>
<organism evidence="7 8">
    <name type="scientific">Desulfitobacterium metallireducens DSM 15288</name>
    <dbReference type="NCBI Taxonomy" id="871968"/>
    <lineage>
        <taxon>Bacteria</taxon>
        <taxon>Bacillati</taxon>
        <taxon>Bacillota</taxon>
        <taxon>Clostridia</taxon>
        <taxon>Eubacteriales</taxon>
        <taxon>Desulfitobacteriaceae</taxon>
        <taxon>Desulfitobacterium</taxon>
    </lineage>
</organism>
<keyword evidence="2 5" id="KW-0812">Transmembrane</keyword>
<proteinExistence type="predicted"/>
<protein>
    <recommendedName>
        <fullName evidence="6">Integral membrane bound transporter domain-containing protein</fullName>
    </recommendedName>
</protein>
<dbReference type="EMBL" id="CP007032">
    <property type="protein sequence ID" value="AHF07591.1"/>
    <property type="molecule type" value="Genomic_DNA"/>
</dbReference>
<comment type="subcellular location">
    <subcellularLocation>
        <location evidence="1">Membrane</location>
        <topology evidence="1">Multi-pass membrane protein</topology>
    </subcellularLocation>
</comment>
<feature type="domain" description="Integral membrane bound transporter" evidence="6">
    <location>
        <begin position="27"/>
        <end position="148"/>
    </location>
</feature>
<dbReference type="Pfam" id="PF13515">
    <property type="entry name" value="FUSC_2"/>
    <property type="match status" value="1"/>
</dbReference>
<keyword evidence="3 5" id="KW-1133">Transmembrane helix</keyword>
<dbReference type="AlphaFoldDB" id="W0EET5"/>
<accession>W0EET5</accession>
<keyword evidence="4 5" id="KW-0472">Membrane</keyword>
<evidence type="ECO:0000256" key="3">
    <source>
        <dbReference type="ARBA" id="ARBA00022989"/>
    </source>
</evidence>
<dbReference type="Proteomes" id="UP000010847">
    <property type="component" value="Chromosome"/>
</dbReference>
<dbReference type="eggNOG" id="COG4129">
    <property type="taxonomic scope" value="Bacteria"/>
</dbReference>
<feature type="transmembrane region" description="Helical" evidence="5">
    <location>
        <begin position="66"/>
        <end position="84"/>
    </location>
</feature>
<reference evidence="7 8" key="1">
    <citation type="submission" date="2013-12" db="EMBL/GenBank/DDBJ databases">
        <authorList>
            <consortium name="DOE Joint Genome Institute"/>
            <person name="Smidt H."/>
            <person name="Huntemann M."/>
            <person name="Han J."/>
            <person name="Chen A."/>
            <person name="Kyrpides N."/>
            <person name="Mavromatis K."/>
            <person name="Markowitz V."/>
            <person name="Palaniappan K."/>
            <person name="Ivanova N."/>
            <person name="Schaumberg A."/>
            <person name="Pati A."/>
            <person name="Liolios K."/>
            <person name="Nordberg H.P."/>
            <person name="Cantor M.N."/>
            <person name="Hua S.X."/>
            <person name="Woyke T."/>
        </authorList>
    </citation>
    <scope>NUCLEOTIDE SEQUENCE [LARGE SCALE GENOMIC DNA]</scope>
    <source>
        <strain evidence="8">DSM 15288</strain>
    </source>
</reference>
<dbReference type="RefSeq" id="WP_006718113.1">
    <property type="nucleotide sequence ID" value="NZ_CP007032.1"/>
</dbReference>
<dbReference type="InterPro" id="IPR049453">
    <property type="entry name" value="Memb_transporter_dom"/>
</dbReference>
<feature type="transmembrane region" description="Helical" evidence="5">
    <location>
        <begin position="138"/>
        <end position="156"/>
    </location>
</feature>
<dbReference type="KEGG" id="dmt:DESME_11655"/>
<evidence type="ECO:0000256" key="5">
    <source>
        <dbReference type="SAM" id="Phobius"/>
    </source>
</evidence>
<evidence type="ECO:0000256" key="4">
    <source>
        <dbReference type="ARBA" id="ARBA00023136"/>
    </source>
</evidence>
<evidence type="ECO:0000313" key="8">
    <source>
        <dbReference type="Proteomes" id="UP000010847"/>
    </source>
</evidence>
<dbReference type="OrthoDB" id="1653617at2"/>
<sequence>MSTSINNSKEKNITVITLIQNVIGASLAWELSKIAGSSHPFLAPLSVIICLHATLDESILHGYRRIIGTFLGAFATGFIAPYIGSNAWSIGLVVLLGMGMAKLLALSNEVANHASISALLILAVENNGGYTIDRVRDTIIGVLIAILVNWVVVTMIRRISPVFRKRA</sequence>
<evidence type="ECO:0000259" key="6">
    <source>
        <dbReference type="Pfam" id="PF13515"/>
    </source>
</evidence>
<dbReference type="HOGENOM" id="CLU_1591870_0_0_9"/>
<dbReference type="GO" id="GO:0016020">
    <property type="term" value="C:membrane"/>
    <property type="evidence" value="ECO:0007669"/>
    <property type="project" value="UniProtKB-SubCell"/>
</dbReference>
<dbReference type="STRING" id="871968.DESME_11655"/>
<gene>
    <name evidence="7" type="ORF">DESME_11655</name>
</gene>
<keyword evidence="8" id="KW-1185">Reference proteome</keyword>
<evidence type="ECO:0000313" key="7">
    <source>
        <dbReference type="EMBL" id="AHF07591.1"/>
    </source>
</evidence>
<evidence type="ECO:0000256" key="1">
    <source>
        <dbReference type="ARBA" id="ARBA00004141"/>
    </source>
</evidence>